<comment type="caution">
    <text evidence="11">The sequence shown here is derived from an EMBL/GenBank/DDBJ whole genome shotgun (WGS) entry which is preliminary data.</text>
</comment>
<dbReference type="Gene3D" id="2.40.50.100">
    <property type="match status" value="1"/>
</dbReference>
<evidence type="ECO:0000256" key="7">
    <source>
        <dbReference type="ARBA" id="ARBA00023136"/>
    </source>
</evidence>
<gene>
    <name evidence="11" type="ORF">RED65_16661</name>
</gene>
<dbReference type="PROSITE" id="PS51866">
    <property type="entry name" value="MOP"/>
    <property type="match status" value="1"/>
</dbReference>
<keyword evidence="3 8" id="KW-0500">Molybdenum</keyword>
<sequence length="351" mass="39731">MSFFSFDIRLPRQGFLLEAKAQLPLTGLSCFYGPSGCGKTSLLRALAGYEKSTQGSVHLNQSYWQKDQTGLATHKRNLAFIFQQQNIFEHLTVYQNLALVKHQCAINNLDIDLCLKEFALIDLQNQLGNQLSGGQQQRVALARTLLMKPDLILMDEPLSALDQASKKELLPFIIKLKQSLPILYVTHSAEEVAQLADYVLLMEQGRITHQGSVTDMYPLLNRHEQYASVLWHIDHWQFKPDDNIVEARSEEQTLFLQYNALNHTQSKDSIPVRIFARDVSINLLREQHSSILNVLHGEIESIEETDSSALVQLKIGNKKLLSEISRLSLRKLGLKIGMSVYAQVKSVAVYS</sequence>
<name>Q1N2B9_9GAMM</name>
<dbReference type="InterPro" id="IPR017871">
    <property type="entry name" value="ABC_transporter-like_CS"/>
</dbReference>
<dbReference type="InterPro" id="IPR008995">
    <property type="entry name" value="Mo/tungstate-bd_C_term_dom"/>
</dbReference>
<protein>
    <submittedName>
        <fullName evidence="11">Molybdenum ABC transporter, ATP-binding protein</fullName>
    </submittedName>
</protein>
<feature type="domain" description="ABC transporter" evidence="9">
    <location>
        <begin position="1"/>
        <end position="229"/>
    </location>
</feature>
<organism evidence="11 12">
    <name type="scientific">Bermanella marisrubri</name>
    <dbReference type="NCBI Taxonomy" id="207949"/>
    <lineage>
        <taxon>Bacteria</taxon>
        <taxon>Pseudomonadati</taxon>
        <taxon>Pseudomonadota</taxon>
        <taxon>Gammaproteobacteria</taxon>
        <taxon>Oceanospirillales</taxon>
        <taxon>Oceanospirillaceae</taxon>
        <taxon>Bermanella</taxon>
    </lineage>
</organism>
<dbReference type="PROSITE" id="PS50893">
    <property type="entry name" value="ABC_TRANSPORTER_2"/>
    <property type="match status" value="1"/>
</dbReference>
<evidence type="ECO:0000313" key="12">
    <source>
        <dbReference type="Proteomes" id="UP000004263"/>
    </source>
</evidence>
<dbReference type="SUPFAM" id="SSF50331">
    <property type="entry name" value="MOP-like"/>
    <property type="match status" value="1"/>
</dbReference>
<dbReference type="InterPro" id="IPR027417">
    <property type="entry name" value="P-loop_NTPase"/>
</dbReference>
<feature type="domain" description="Mop" evidence="10">
    <location>
        <begin position="288"/>
        <end position="351"/>
    </location>
</feature>
<evidence type="ECO:0000256" key="1">
    <source>
        <dbReference type="ARBA" id="ARBA00022448"/>
    </source>
</evidence>
<dbReference type="Pfam" id="PF03459">
    <property type="entry name" value="TOBE"/>
    <property type="match status" value="1"/>
</dbReference>
<dbReference type="GO" id="GO:0015689">
    <property type="term" value="P:molybdate ion transport"/>
    <property type="evidence" value="ECO:0007669"/>
    <property type="project" value="InterPro"/>
</dbReference>
<dbReference type="InterPro" id="IPR050334">
    <property type="entry name" value="Molybdenum_import_ModC"/>
</dbReference>
<dbReference type="Gene3D" id="3.40.50.300">
    <property type="entry name" value="P-loop containing nucleotide triphosphate hydrolases"/>
    <property type="match status" value="1"/>
</dbReference>
<evidence type="ECO:0000256" key="4">
    <source>
        <dbReference type="ARBA" id="ARBA00022741"/>
    </source>
</evidence>
<keyword evidence="2" id="KW-1003">Cell membrane</keyword>
<evidence type="ECO:0000259" key="9">
    <source>
        <dbReference type="PROSITE" id="PS50893"/>
    </source>
</evidence>
<dbReference type="PROSITE" id="PS00211">
    <property type="entry name" value="ABC_TRANSPORTER_1"/>
    <property type="match status" value="1"/>
</dbReference>
<evidence type="ECO:0000256" key="6">
    <source>
        <dbReference type="ARBA" id="ARBA00022967"/>
    </source>
</evidence>
<keyword evidence="1" id="KW-0813">Transport</keyword>
<keyword evidence="6" id="KW-1278">Translocase</keyword>
<dbReference type="PANTHER" id="PTHR43514:SF4">
    <property type="entry name" value="ABC TRANSPORTER I FAMILY MEMBER 10"/>
    <property type="match status" value="1"/>
</dbReference>
<dbReference type="EMBL" id="AAQH01000007">
    <property type="protein sequence ID" value="EAT12488.1"/>
    <property type="molecule type" value="Genomic_DNA"/>
</dbReference>
<evidence type="ECO:0000256" key="8">
    <source>
        <dbReference type="PROSITE-ProRule" id="PRU01213"/>
    </source>
</evidence>
<keyword evidence="5 11" id="KW-0067">ATP-binding</keyword>
<evidence type="ECO:0000313" key="11">
    <source>
        <dbReference type="EMBL" id="EAT12488.1"/>
    </source>
</evidence>
<dbReference type="Proteomes" id="UP000004263">
    <property type="component" value="Unassembled WGS sequence"/>
</dbReference>
<proteinExistence type="predicted"/>
<dbReference type="Pfam" id="PF00005">
    <property type="entry name" value="ABC_tran"/>
    <property type="match status" value="1"/>
</dbReference>
<evidence type="ECO:0000259" key="10">
    <source>
        <dbReference type="PROSITE" id="PS51866"/>
    </source>
</evidence>
<dbReference type="SUPFAM" id="SSF52540">
    <property type="entry name" value="P-loop containing nucleoside triphosphate hydrolases"/>
    <property type="match status" value="1"/>
</dbReference>
<evidence type="ECO:0000256" key="2">
    <source>
        <dbReference type="ARBA" id="ARBA00022475"/>
    </source>
</evidence>
<dbReference type="HOGENOM" id="CLU_000604_1_1_6"/>
<keyword evidence="12" id="KW-1185">Reference proteome</keyword>
<dbReference type="SMART" id="SM00382">
    <property type="entry name" value="AAA"/>
    <property type="match status" value="1"/>
</dbReference>
<accession>Q1N2B9</accession>
<evidence type="ECO:0000256" key="3">
    <source>
        <dbReference type="ARBA" id="ARBA00022505"/>
    </source>
</evidence>
<keyword evidence="7" id="KW-0472">Membrane</keyword>
<evidence type="ECO:0000256" key="5">
    <source>
        <dbReference type="ARBA" id="ARBA00022840"/>
    </source>
</evidence>
<dbReference type="InterPro" id="IPR003439">
    <property type="entry name" value="ABC_transporter-like_ATP-bd"/>
</dbReference>
<dbReference type="OrthoDB" id="9802264at2"/>
<dbReference type="InterPro" id="IPR003593">
    <property type="entry name" value="AAA+_ATPase"/>
</dbReference>
<dbReference type="STRING" id="207949.RED65_16661"/>
<dbReference type="PANTHER" id="PTHR43514">
    <property type="entry name" value="ABC TRANSPORTER I FAMILY MEMBER 10"/>
    <property type="match status" value="1"/>
</dbReference>
<reference evidence="11 12" key="1">
    <citation type="submission" date="2006-03" db="EMBL/GenBank/DDBJ databases">
        <authorList>
            <person name="Pinhassi J."/>
            <person name="Pedros-Alio C."/>
            <person name="Ferriera S."/>
            <person name="Johnson J."/>
            <person name="Kravitz S."/>
            <person name="Halpern A."/>
            <person name="Remington K."/>
            <person name="Beeson K."/>
            <person name="Tran B."/>
            <person name="Rogers Y.-H."/>
            <person name="Friedman R."/>
            <person name="Venter J.C."/>
        </authorList>
    </citation>
    <scope>NUCLEOTIDE SEQUENCE [LARGE SCALE GENOMIC DNA]</scope>
    <source>
        <strain evidence="11 12">RED65</strain>
    </source>
</reference>
<dbReference type="GO" id="GO:0016887">
    <property type="term" value="F:ATP hydrolysis activity"/>
    <property type="evidence" value="ECO:0007669"/>
    <property type="project" value="InterPro"/>
</dbReference>
<dbReference type="RefSeq" id="WP_007018297.1">
    <property type="nucleotide sequence ID" value="NZ_CH724116.1"/>
</dbReference>
<dbReference type="InterPro" id="IPR005116">
    <property type="entry name" value="Transp-assoc_OB_typ1"/>
</dbReference>
<dbReference type="GO" id="GO:0005524">
    <property type="term" value="F:ATP binding"/>
    <property type="evidence" value="ECO:0007669"/>
    <property type="project" value="UniProtKB-KW"/>
</dbReference>
<dbReference type="AlphaFoldDB" id="Q1N2B9"/>
<dbReference type="InterPro" id="IPR004606">
    <property type="entry name" value="Mop_domain"/>
</dbReference>
<keyword evidence="4" id="KW-0547">Nucleotide-binding</keyword>